<feature type="region of interest" description="Disordered" evidence="2">
    <location>
        <begin position="144"/>
        <end position="341"/>
    </location>
</feature>
<feature type="compositionally biased region" description="Basic and acidic residues" evidence="2">
    <location>
        <begin position="3802"/>
        <end position="3829"/>
    </location>
</feature>
<feature type="region of interest" description="Disordered" evidence="2">
    <location>
        <begin position="2350"/>
        <end position="2384"/>
    </location>
</feature>
<feature type="compositionally biased region" description="Low complexity" evidence="2">
    <location>
        <begin position="3391"/>
        <end position="3401"/>
    </location>
</feature>
<feature type="region of interest" description="Disordered" evidence="2">
    <location>
        <begin position="4204"/>
        <end position="4229"/>
    </location>
</feature>
<feature type="compositionally biased region" description="Basic and acidic residues" evidence="2">
    <location>
        <begin position="3837"/>
        <end position="3868"/>
    </location>
</feature>
<feature type="region of interest" description="Disordered" evidence="2">
    <location>
        <begin position="2226"/>
        <end position="2286"/>
    </location>
</feature>
<feature type="compositionally biased region" description="Basic and acidic residues" evidence="2">
    <location>
        <begin position="6237"/>
        <end position="6261"/>
    </location>
</feature>
<feature type="compositionally biased region" description="Basic and acidic residues" evidence="2">
    <location>
        <begin position="2629"/>
        <end position="2658"/>
    </location>
</feature>
<feature type="compositionally biased region" description="Basic and acidic residues" evidence="2">
    <location>
        <begin position="5021"/>
        <end position="5040"/>
    </location>
</feature>
<feature type="compositionally biased region" description="Basic and acidic residues" evidence="2">
    <location>
        <begin position="1350"/>
        <end position="1359"/>
    </location>
</feature>
<feature type="compositionally biased region" description="Basic and acidic residues" evidence="2">
    <location>
        <begin position="5583"/>
        <end position="5592"/>
    </location>
</feature>
<feature type="compositionally biased region" description="Basic and acidic residues" evidence="2">
    <location>
        <begin position="4999"/>
        <end position="5012"/>
    </location>
</feature>
<feature type="compositionally biased region" description="Basic and acidic residues" evidence="2">
    <location>
        <begin position="3934"/>
        <end position="3954"/>
    </location>
</feature>
<feature type="region of interest" description="Disordered" evidence="2">
    <location>
        <begin position="1904"/>
        <end position="1946"/>
    </location>
</feature>
<feature type="compositionally biased region" description="Basic and acidic residues" evidence="2">
    <location>
        <begin position="376"/>
        <end position="388"/>
    </location>
</feature>
<feature type="compositionally biased region" description="Polar residues" evidence="2">
    <location>
        <begin position="2573"/>
        <end position="2584"/>
    </location>
</feature>
<feature type="region of interest" description="Disordered" evidence="2">
    <location>
        <begin position="5583"/>
        <end position="5612"/>
    </location>
</feature>
<feature type="region of interest" description="Disordered" evidence="2">
    <location>
        <begin position="1672"/>
        <end position="1703"/>
    </location>
</feature>
<dbReference type="PANTHER" id="PTHR35511:SF2">
    <property type="entry name" value="A-KINASE ANCHOR-LIKE PROTEIN"/>
    <property type="match status" value="1"/>
</dbReference>
<evidence type="ECO:0000313" key="4">
    <source>
        <dbReference type="Proteomes" id="UP001396334"/>
    </source>
</evidence>
<dbReference type="Proteomes" id="UP001396334">
    <property type="component" value="Unassembled WGS sequence"/>
</dbReference>
<feature type="compositionally biased region" description="Basic and acidic residues" evidence="2">
    <location>
        <begin position="153"/>
        <end position="191"/>
    </location>
</feature>
<feature type="compositionally biased region" description="Basic and acidic residues" evidence="2">
    <location>
        <begin position="672"/>
        <end position="688"/>
    </location>
</feature>
<dbReference type="PANTHER" id="PTHR35511">
    <property type="entry name" value="A-KINASE ANCHOR-LIKE PROTEIN"/>
    <property type="match status" value="1"/>
</dbReference>
<feature type="compositionally biased region" description="Basic and acidic residues" evidence="2">
    <location>
        <begin position="893"/>
        <end position="918"/>
    </location>
</feature>
<feature type="compositionally biased region" description="Basic and acidic residues" evidence="2">
    <location>
        <begin position="4720"/>
        <end position="4735"/>
    </location>
</feature>
<feature type="region of interest" description="Disordered" evidence="2">
    <location>
        <begin position="3479"/>
        <end position="3531"/>
    </location>
</feature>
<dbReference type="EMBL" id="JBBPBN010000005">
    <property type="protein sequence ID" value="KAK9038286.1"/>
    <property type="molecule type" value="Genomic_DNA"/>
</dbReference>
<feature type="compositionally biased region" description="Basic and acidic residues" evidence="2">
    <location>
        <begin position="243"/>
        <end position="261"/>
    </location>
</feature>
<feature type="compositionally biased region" description="Basic and acidic residues" evidence="2">
    <location>
        <begin position="5051"/>
        <end position="5063"/>
    </location>
</feature>
<feature type="compositionally biased region" description="Polar residues" evidence="2">
    <location>
        <begin position="4208"/>
        <end position="4217"/>
    </location>
</feature>
<feature type="compositionally biased region" description="Basic and acidic residues" evidence="2">
    <location>
        <begin position="5202"/>
        <end position="5216"/>
    </location>
</feature>
<feature type="compositionally biased region" description="Basic and acidic residues" evidence="2">
    <location>
        <begin position="6347"/>
        <end position="6358"/>
    </location>
</feature>
<feature type="compositionally biased region" description="Polar residues" evidence="2">
    <location>
        <begin position="6086"/>
        <end position="6099"/>
    </location>
</feature>
<feature type="compositionally biased region" description="Polar residues" evidence="2">
    <location>
        <begin position="6262"/>
        <end position="6277"/>
    </location>
</feature>
<feature type="region of interest" description="Disordered" evidence="2">
    <location>
        <begin position="1004"/>
        <end position="1060"/>
    </location>
</feature>
<proteinExistence type="predicted"/>
<evidence type="ECO:0000256" key="2">
    <source>
        <dbReference type="SAM" id="MobiDB-lite"/>
    </source>
</evidence>
<feature type="compositionally biased region" description="Basic and acidic residues" evidence="2">
    <location>
        <begin position="1465"/>
        <end position="1492"/>
    </location>
</feature>
<feature type="region of interest" description="Disordered" evidence="2">
    <location>
        <begin position="5197"/>
        <end position="5220"/>
    </location>
</feature>
<feature type="region of interest" description="Disordered" evidence="2">
    <location>
        <begin position="3008"/>
        <end position="3137"/>
    </location>
</feature>
<feature type="compositionally biased region" description="Basic and acidic residues" evidence="2">
    <location>
        <begin position="1921"/>
        <end position="1946"/>
    </location>
</feature>
<feature type="region of interest" description="Disordered" evidence="2">
    <location>
        <begin position="5650"/>
        <end position="5681"/>
    </location>
</feature>
<feature type="compositionally biased region" description="Basic and acidic residues" evidence="2">
    <location>
        <begin position="1030"/>
        <end position="1050"/>
    </location>
</feature>
<feature type="compositionally biased region" description="Basic and acidic residues" evidence="2">
    <location>
        <begin position="1422"/>
        <end position="1438"/>
    </location>
</feature>
<feature type="coiled-coil region" evidence="1">
    <location>
        <begin position="768"/>
        <end position="797"/>
    </location>
</feature>
<feature type="compositionally biased region" description="Basic and acidic residues" evidence="2">
    <location>
        <begin position="2125"/>
        <end position="2145"/>
    </location>
</feature>
<feature type="compositionally biased region" description="Basic and acidic residues" evidence="2">
    <location>
        <begin position="2268"/>
        <end position="2284"/>
    </location>
</feature>
<feature type="compositionally biased region" description="Basic and acidic residues" evidence="2">
    <location>
        <begin position="2354"/>
        <end position="2384"/>
    </location>
</feature>
<keyword evidence="1" id="KW-0175">Coiled coil</keyword>
<feature type="compositionally biased region" description="Acidic residues" evidence="2">
    <location>
        <begin position="6360"/>
        <end position="6375"/>
    </location>
</feature>
<feature type="compositionally biased region" description="Basic and acidic residues" evidence="2">
    <location>
        <begin position="463"/>
        <end position="473"/>
    </location>
</feature>
<feature type="compositionally biased region" description="Basic and acidic residues" evidence="2">
    <location>
        <begin position="6104"/>
        <end position="6123"/>
    </location>
</feature>
<feature type="compositionally biased region" description="Acidic residues" evidence="2">
    <location>
        <begin position="1613"/>
        <end position="1623"/>
    </location>
</feature>
<reference evidence="3 4" key="1">
    <citation type="journal article" date="2024" name="G3 (Bethesda)">
        <title>Genome assembly of Hibiscus sabdariffa L. provides insights into metabolisms of medicinal natural products.</title>
        <authorList>
            <person name="Kim T."/>
        </authorList>
    </citation>
    <scope>NUCLEOTIDE SEQUENCE [LARGE SCALE GENOMIC DNA]</scope>
    <source>
        <strain evidence="3">TK-2024</strain>
        <tissue evidence="3">Old leaves</tissue>
    </source>
</reference>
<feature type="region of interest" description="Disordered" evidence="2">
    <location>
        <begin position="2914"/>
        <end position="2957"/>
    </location>
</feature>
<feature type="compositionally biased region" description="Basic and acidic residues" evidence="2">
    <location>
        <begin position="618"/>
        <end position="644"/>
    </location>
</feature>
<feature type="region of interest" description="Disordered" evidence="2">
    <location>
        <begin position="2455"/>
        <end position="2487"/>
    </location>
</feature>
<feature type="compositionally biased region" description="Basic residues" evidence="2">
    <location>
        <begin position="6400"/>
        <end position="6412"/>
    </location>
</feature>
<feature type="compositionally biased region" description="Basic and acidic residues" evidence="2">
    <location>
        <begin position="5825"/>
        <end position="5841"/>
    </location>
</feature>
<feature type="compositionally biased region" description="Basic and acidic residues" evidence="2">
    <location>
        <begin position="6208"/>
        <end position="6221"/>
    </location>
</feature>
<evidence type="ECO:0000256" key="1">
    <source>
        <dbReference type="SAM" id="Coils"/>
    </source>
</evidence>
<feature type="region of interest" description="Disordered" evidence="2">
    <location>
        <begin position="1971"/>
        <end position="2004"/>
    </location>
</feature>
<feature type="compositionally biased region" description="Basic and acidic residues" evidence="2">
    <location>
        <begin position="1585"/>
        <end position="1612"/>
    </location>
</feature>
<feature type="region of interest" description="Disordered" evidence="2">
    <location>
        <begin position="4267"/>
        <end position="4388"/>
    </location>
</feature>
<feature type="compositionally biased region" description="Basic and acidic residues" evidence="2">
    <location>
        <begin position="3687"/>
        <end position="3710"/>
    </location>
</feature>
<feature type="region of interest" description="Disordered" evidence="2">
    <location>
        <begin position="6086"/>
        <end position="6146"/>
    </location>
</feature>
<feature type="compositionally biased region" description="Acidic residues" evidence="2">
    <location>
        <begin position="4163"/>
        <end position="4174"/>
    </location>
</feature>
<feature type="region of interest" description="Disordered" evidence="2">
    <location>
        <begin position="3348"/>
        <end position="3428"/>
    </location>
</feature>
<feature type="compositionally biased region" description="Acidic residues" evidence="2">
    <location>
        <begin position="2729"/>
        <end position="2739"/>
    </location>
</feature>
<feature type="compositionally biased region" description="Basic and acidic residues" evidence="2">
    <location>
        <begin position="3411"/>
        <end position="3428"/>
    </location>
</feature>
<feature type="region of interest" description="Disordered" evidence="2">
    <location>
        <begin position="4994"/>
        <end position="5122"/>
    </location>
</feature>
<name>A0ABR2TLK5_9ROSI</name>
<feature type="compositionally biased region" description="Basic and acidic residues" evidence="2">
    <location>
        <begin position="5084"/>
        <end position="5112"/>
    </location>
</feature>
<feature type="region of interest" description="Disordered" evidence="2">
    <location>
        <begin position="2566"/>
        <end position="2591"/>
    </location>
</feature>
<feature type="compositionally biased region" description="Basic and acidic residues" evidence="2">
    <location>
        <begin position="1808"/>
        <end position="1835"/>
    </location>
</feature>
<feature type="compositionally biased region" description="Low complexity" evidence="2">
    <location>
        <begin position="1440"/>
        <end position="1451"/>
    </location>
</feature>
<evidence type="ECO:0000313" key="3">
    <source>
        <dbReference type="EMBL" id="KAK9038286.1"/>
    </source>
</evidence>
<feature type="region of interest" description="Disordered" evidence="2">
    <location>
        <begin position="5336"/>
        <end position="5367"/>
    </location>
</feature>
<feature type="region of interest" description="Disordered" evidence="2">
    <location>
        <begin position="2726"/>
        <end position="2816"/>
    </location>
</feature>
<feature type="region of interest" description="Disordered" evidence="2">
    <location>
        <begin position="5732"/>
        <end position="5798"/>
    </location>
</feature>
<feature type="region of interest" description="Disordered" evidence="2">
    <location>
        <begin position="828"/>
        <end position="934"/>
    </location>
</feature>
<gene>
    <name evidence="3" type="ORF">V6N11_023165</name>
</gene>
<feature type="region of interest" description="Disordered" evidence="2">
    <location>
        <begin position="4567"/>
        <end position="4617"/>
    </location>
</feature>
<feature type="compositionally biased region" description="Basic and acidic residues" evidence="2">
    <location>
        <begin position="6307"/>
        <end position="6319"/>
    </location>
</feature>
<evidence type="ECO:0008006" key="5">
    <source>
        <dbReference type="Google" id="ProtNLM"/>
    </source>
</evidence>
<feature type="region of interest" description="Disordered" evidence="2">
    <location>
        <begin position="1739"/>
        <end position="1886"/>
    </location>
</feature>
<feature type="compositionally biased region" description="Basic and acidic residues" evidence="2">
    <location>
        <begin position="3064"/>
        <end position="3126"/>
    </location>
</feature>
<feature type="compositionally biased region" description="Basic and acidic residues" evidence="2">
    <location>
        <begin position="5908"/>
        <end position="5930"/>
    </location>
</feature>
<feature type="region of interest" description="Disordered" evidence="2">
    <location>
        <begin position="358"/>
        <end position="401"/>
    </location>
</feature>
<sequence>MATEAVIIQEPVSMVEKMATEAVIIQEPIAMVEKMATEAVIIAEPISMVKTEVESKHLALDVGVETANVVAEGNHGIAKGESFLMSPEISKVANETYGVLDHTPFKAEKKPEDQEKMAVQIEEEAGTRGIKKGDAVDGGEELEKQASMYSHDPTVESLKDAKETVTEASSTDRKNEVDDTRPEKLPAEAAKDGIILDSLGEGSASIEEEVCKEHETEASGTVKENPETKEYPIAISNSSISDKTVKESMEEGESRPMKSTEEVSNSNIEEVDSIEETEKPDNDPSPFNVKDSKEEIIPIEVKEDHVHSSLIELEESGKDTEEETNVNEDEAEGEKNEMHNAVTVEEIGVTTEHEEIGVNRANIDVKSTDSPVTCDKNVEIPEPQKEDGMQDEIPNAGSEDHIELTNKEIQFKEVPEDEVKEHSTVPSEEYKATTIEERKITDETSEKDQDLYEHLEEVVLDEKVVQDTTDKEPPVVMEVLDDMKRDEESTVPMPEGTIIEAENVNLVCQSEEEKLKEEIPESDQQNEPEKEKPVCQLNVVSEDVNTTTTGETVETSTNIEEATSIENREEISEEEGREDSPTDHLQIEVNENTETVKAEISNKNADDVHVADSSIEPVKNEHEFSDVQPEERVHEATGASKEKEEDSEDVSKAYQSRDGTNPEQIFSEAETTDLKPKTSEMENENPKFVKEVDLLESQNFSESLEALENKQEGMQQELEDCTADATENIDEIHDSPKLIVKEECAIIDDSLKSTEEGEKEEIPEVKVCEKLETDNTVENAEKQIIQEEDNKDQTTLKEVCKGSETAASCTAKEEINLIEVKEELVHSSSFELEESEENTEKETSVISTADLDCTSHVAETEETKIEEAETETDGKEERNEINNEGIALESADIDVKSADSHVTSEKDMAIPREEDGMQDRIPNQGSENQMEMPTEEIQLKEVVGDEMKEPSIMPLEEYDAELIDETSEKEEALCKPLENVGDDVKVVQATDKELGITKGLAEMRKDEESVVSVSETAETSTNIEEATSINDHEERSEGERREESPTDHLQIEANESYETVEVEVSNETVDDFHVTDSFIEQPVDKEHEISDVQPVENEALEHKEEEILQELEDCSAEKPEPKDAVENVEDNLKQEETNEVHEGATLVVKEDCAITDDSLKSTEEDENEETPEVEVCEKLELDNTVEIAEKQILDEEENRGQTTLMEEMMKEKDKEENTAAMVSITEASNSVIEEMDSIEETAKPNSDPNLFDTVKDSGEELTTIKVTEDHVGSSSFELEESKNDTEEETPASCAAETEETNIKGAEAEEEKNERNNVVAEVRGLETTQLEGISVYSAEMNVKSPTETDTEIPREIDAIQDKAPNAGSEDQLEMNSEEIPSKEISDGTSEKDRYLYEHSEILSSQATDEKLMQNEDSPQSDVPKAEPEDESRHEVKEQLVEEPNVEVTNVSTEEVHSEQDNQTDASEAKTLHDEKSLDLELKSEQNEDGKPLDEATDLGDTMGTCNDDEKVVKEENLAKNLEETESLKEDSEIGKDQIPGVIIVNDNAKVEDFNSVSNECLDEAESKEQIVAENLEVDEDSANDGEASHIMKELEETRQDEESRDPVNVHSEDREAENETEEIILDSKQFQEESCTEAVTEVKVETSLNKTDENSKALNISSVEMNPEIVESDANQETEVENLQLEEISSGLDPDVGTNDNDDAQKQNLNVETLDKDEAEVINRAPVACHMPEVRIDEAEKGLIAETSDELNKDIELGETKSEASKTSNADELGKIEDIGPPNTVLEVKPEEQIQTSIGTLLSEDEEIRIENPVEKIEEETQKESQEDSSETKTTEEVCLSNEEQRELKAVSEEGTIADQDPQNDEPDNQIQTAPSTLPYEESEHGTGAISEEIKYEVQTKLDAATGDEVTGEQTTSPLLVSREKDEENICTVEKTEEEKINEADMIPDKISEGFSVAETTTELCLEKEELLELDDAEKEDEKTKEEETIKDEIEEDAKDAKTRSEIYSQMERSVELEAVREDETTAVETLAEKISDAPVLNVTTSLPSKEDECENTIAAEMIGSEKTPDEDACLQKDQLLEDEALAVDDDASSQVILTKIPDDPVDTLPTDHLNPTTSTLPSKVQGDEKKEIELEKEEERPEKIPEQTQEIEEASDLNTEIHEKALKTELHDETEDVAIQEKLVKATTEAGEIRLDEVSDEKVIVEAQETSESRAVIEENVVLASFEEKTESESAPMVKDQSEETLAESNKSQDDETSIDVQNQETEEQMKEEPEDKLEDEHIINTEQNTNEIKAIILSEEVDKEVVKAEGSEGFKEFVIEKESSTNEIHPVPNGDETINKVEDYSAVSTECNQEAKSEEQIQAEKSEVEENSTYEKEGSPVMKELDEAEKGLIAVTVEELNRDHELGETESEASKISNADELGKIDDIGPPNTVLEVKPEVQIQTSVCTLLSEDEEIRTENPVEKIEEDSQKDTKIEHEIQENSSETKIVEDVCLSNEEQRELKAVVSEETIADQDLPNDEPEERIQTASLTFPSEESEHGTIAISEEIKYGITKEEVQTKIDAATGDEVTGEQTTSPQLVSTQKDEENICTVKKTEEEKVNEADMIPDKISEGFSVAETTTELCLEKEELLELDDSKKDDAEKEDEKTKEELTIKDEIEEDSKDAKPIVEICSQTERSVKLEVVGEDETTAVETLAEKISDAQVLNMTTALPSKEDECESTITAEIIESEETPDEDASLQKDRVQEDEALPVDEASSKVIPTEKSDDLPDPVDTLPTDHLHPITSMLPTEVQGDERKEMELEEEESPEKIPEHTQLIEEASDFNTEVHEKAFKNELHDETEDVVIQEKLVKARTEAEEIILDEVSAEKVIVEAQKTSENEDLVEYKTIETPSQGSVAMIESTAVIEENVVLEGFEEESKSESAPLAEDQSEETFPESSKSQDDETSIEVENQEAQEQIKEELKETLEDEHIIIREQNTNETKAVILSEEVDKGVEKAEGSEGIKEYVMEKESSTNEVHPVPNGDEAINEVEDFSAVSTECNQEAKSEEQIQAENTEVEENSTNEKEGSPVMKELDEGRQDKESGDSVNVHDEDREAEGKDEVIDDLKPGHDMSHSETVTVERAETSLNDTEVNEERVNTLNIRSVKMSLENSESNASQEIEEVEKVQLEEISSNLAPEVPTNNDDEVEANTRDADEFYMAKDKSAEAENSLSVEKVDQLNQYEFVETKSEASKKSLTTELEANKVEESEGAPETSSDYTSPRVETILKDEDGSTNTFPEEKSVEELQSSTHTFLCEDEEIRTARSIEKIEEEIQNDVGIKHESREESSCTKSVEEACLLNEEQIELKAVSEEETTADKGLSNDEPEAVLESEPNTSRVIADESEEHGATETSYSTSLSEEPMKYSYGEDELKEKLTEDETHEELKTSEIEIIENQIKDKTIEVTGEASVAKIETTAVIEENVLLAGFEEKPRFESALAVEDQSEETFPESSKSQDDETSIEVQNQETEEQIKEELEDEHIINREQNKNETKAIILSEEVNKEVEKAKGSEAIEEYIMEKESSTNEIHPVPSGDEAINEVEDFSPVSTECIQEAKSKEQIQAENSEVEENSTNEKEGEDREAEEKDEVINDLKLSHDMSHSEAVTAERAETSLNDIEVNDEPEAVLESETNTSQVIAEEAEEHGDNEEKKIKEAESFEDEKIPQSECTREIQGASENRATEVHILPGEKSADNLHATASTLPSEVKENETTETESREDESPKKIMEQTGEIKEASNLNNETCEKPFGLLSETDDAANDIASDEKTEEGNEITAKKDSKEEVMEDKEVIETSYSTSHSEEPQKDGYGEDGLKDKMVEDKTHEEPKTSEIEILENQTKDKTIEDPGQSSVAKIETTAVTEEELKDKLEDEDSINREENMNEVTKAVILSEEVDKEVEKADGSDDIKENIMEKESSSNEIHPVSNGDEATTEVEDYVAISTESIQEVESEEQIQAENSEVEENSTNDKEGSHFPKELDERKQDEKSVDPVNVHSEDREAEEKVEILDDLKLGHGESHSEAVTEVNKELVNTPNISSAKMSLETIGIDANQETEEAEKVRLEEVSSDLEHEVPTNNNDEVEIIKRDPDEFYTAKDQNAEAEDDLTVQKVDRLNQDHELIETKTEAELEANEVEETEAVPETLSDHASQRVETILKDDDSSTDIFPEEKSAEQLQSSTCTLFSEDEDSKTARPIEKIEEEIQNDAGIKHKIGEDSLDTKIIEEVLHQEDEALAEDNINNASAPNILSEKPEEQIQNPAVTLPSEEHKHDTIKEVDKTGEMENGDSHGEESVEEKSTAKDETRELEETLEGETNTCQVIPEESEEHGTVTEEKKRQEAESFEDEKSTQPECTRELQDALEDGAAAVHILPGETSAVNLHPAASTLPSEVRGNETKETELQEDESPEKIQEQTREIEEVSNFNIETWGRAFDNELLTETEDAANEKKIVITNEIEVLKAEVMEDKEVTETSYSTSHLEEMIKDGSGEDELKDKLIQDNKLIVEETKTSENEIVENQIEDDHASISRIETIAVTEENVEPAPPGFEEKPESDLEPVAEDQSKETLKNQDDKTRTDVQNRETEEQIKEEMIDKVEAEGSINGEQNKNEVTKAVILSEEVDGSEDIKERVIDEESSTNELHPVSKGDETTTEVEDYSAVSIESIEAAESEEQIQAGNSEDEENSTNNKEGSHITKELDERRQYEESGDPVNVHGEDREAEEKVETADDLKLNHDMSHSESVAEERAETRFNDTEVNEKLDNTSNISSVKMSSETIESDINQETTEIENVQLEEVSSDFAPEVPTNNNEEAEVTERDPDAFCMSKDQIAEAENGPTAELEADKVEIEGASELSSDNVAPRVETILKVDSTSTNTFLEEKPEEQLQSSACILPSIPNEEQRELKAVSEEEIIADKVLPNDEPEEQIQTTSLTFPSVEREHGAGAIIEEIEYGKTKEEVPINLDVVTGDEITGKQTHETNKPEEVTSSPLVSMEKEANVSSVDQREEEKLSDAEIPETCLENEAIKELDDTKKDTQAPQMEESDEQFFTSDLPVENLKHRTEANDEEKAKEVEMLEKERPREPEAVIDQDSVVAQASITEESHKIETISIVEMLEEEKRKEAVQVEEENCEDSSAGETKELNEFHLVTKEETTYLAFSEEQLHIISASAITSQESEHETKEKEDEKTSEGGIIKYEIEEDASDAKATVEICSQKGSSVEFEAVAEDEMAAADEAEKTESKKIEEAEFLRDDSGEDATLQKELLQGGEALVVENNASSQTIPKEKPEEQIPNLVVTLPSEEHKLDTISGVDKTEEEKIKEEEIKNGDSDGVKTVEEVIPEKDQTKEAVAVLEEHESLEKIQEQTGDVAASLDINMEKNEKALNSELLGETEDAAIKEKLGKAIDGSGGEAYQYEKINEGNKIILNEVSQEEVTSHSTFQSEELIRDGEDALKDELIEDKTYEELIVEAQETSENKITEKQIKDEIVKNPGQDSVVRVETTTVTEDHIENMGITSSVVEEYVLIDLQERVVECSQNAEVRDVKETYPEVVEHGVEKTVDKSVEDSTKISSSEGVESLKETEDEKMSEVKIIKEETEEDASDTRTAVEICSQVDTSIKLEAVTENEMTSGQTLTAKKSEEQMQNPTSAPHSKEEQCVRASVAEEIESEKMEEVEFLQDDNKEDATFQKELLQGDEALAVENNALLQTIPTEKSEEQIPNPVVTLSSEEHEHETVNEVEKPEEENMKKEEMKNRDFDGGETVEELSTEKDETKGAAHLSEAEINHLHITASALPSDVQEDETNKTESKENESLKKIPEQTGETEEALTFTPEIHEKASDNETEDAAIKENIVKVSDGFAQTNEGNEIILNEVSKEETVSYSTPHSEELTKDDSQEDAVKDERIEDKTYEELIVEAGKTSENKMNEKQIECEVVEEQGQASEVRIETTTESSSDLSMAEGNQKLEYIQQTGETTKTASDMQIPQELDHIDNTGITSLVAKEHVPVDLQDKVAGPSQKAEVRDVKEIYPGGLECGGEITADCSGEEVTKESISTQDLIKISSDNVKSSAKEASQVSLDMTEGDAKDETNVSRTLQAEKSEKQSLAPVDAVEELKEVETRDKSTFDTKTGGEIYLEKEENKQPKAVVVQETIVTQAPQTKDPVSHFEDEHAGDETNETFKIPTYEIQNEKPFVETQKDDENNNIWKETVAEDETVKDDINEASIVREEIPGKEDTTESKKTTNSTGKQQFPTQQQDEAFETSDKAVVGDLEPGTAQEKCSEAGVDSQKDNSGAEKPEESESADLAKLSLFDLLQRSTRETVQGTKDVIEEREVKVSNEEPPEEEAKTDEEDGGDENSKTESSIKPHKKSHNILSGMGSKVKHSISKMKKAITGKSSHSKEPKPISPKESKK</sequence>
<feature type="region of interest" description="Disordered" evidence="2">
    <location>
        <begin position="1575"/>
        <end position="1631"/>
    </location>
</feature>
<feature type="compositionally biased region" description="Basic and acidic residues" evidence="2">
    <location>
        <begin position="5601"/>
        <end position="5612"/>
    </location>
</feature>
<feature type="compositionally biased region" description="Basic and acidic residues" evidence="2">
    <location>
        <begin position="6418"/>
        <end position="6432"/>
    </location>
</feature>
<feature type="compositionally biased region" description="Polar residues" evidence="2">
    <location>
        <begin position="2113"/>
        <end position="2122"/>
    </location>
</feature>
<feature type="region of interest" description="Disordered" evidence="2">
    <location>
        <begin position="1340"/>
        <end position="1505"/>
    </location>
</feature>
<feature type="compositionally biased region" description="Basic and acidic residues" evidence="2">
    <location>
        <begin position="1979"/>
        <end position="1991"/>
    </location>
</feature>
<feature type="region of interest" description="Disordered" evidence="2">
    <location>
        <begin position="1270"/>
        <end position="1316"/>
    </location>
</feature>
<comment type="caution">
    <text evidence="3">The sequence shown here is derived from an EMBL/GenBank/DDBJ whole genome shotgun (WGS) entry which is preliminary data.</text>
</comment>
<feature type="region of interest" description="Disordered" evidence="2">
    <location>
        <begin position="5957"/>
        <end position="5982"/>
    </location>
</feature>
<keyword evidence="4" id="KW-1185">Reference proteome</keyword>
<feature type="region of interest" description="Disordered" evidence="2">
    <location>
        <begin position="2629"/>
        <end position="2661"/>
    </location>
</feature>
<feature type="region of interest" description="Disordered" evidence="2">
    <location>
        <begin position="4405"/>
        <end position="4447"/>
    </location>
</feature>
<feature type="compositionally biased region" description="Polar residues" evidence="2">
    <location>
        <begin position="921"/>
        <end position="931"/>
    </location>
</feature>
<feature type="compositionally biased region" description="Polar residues" evidence="2">
    <location>
        <begin position="4792"/>
        <end position="4805"/>
    </location>
</feature>
<feature type="compositionally biased region" description="Basic and acidic residues" evidence="2">
    <location>
        <begin position="858"/>
        <end position="881"/>
    </location>
</feature>
<feature type="compositionally biased region" description="Basic and acidic residues" evidence="2">
    <location>
        <begin position="5856"/>
        <end position="5868"/>
    </location>
</feature>
<feature type="compositionally biased region" description="Basic and acidic residues" evidence="2">
    <location>
        <begin position="4299"/>
        <end position="4341"/>
    </location>
</feature>
<feature type="coiled-coil region" evidence="1">
    <location>
        <begin position="697"/>
        <end position="724"/>
    </location>
</feature>
<feature type="compositionally biased region" description="Basic and acidic residues" evidence="2">
    <location>
        <begin position="3628"/>
        <end position="3651"/>
    </location>
</feature>
<feature type="region of interest" description="Disordered" evidence="2">
    <location>
        <begin position="4823"/>
        <end position="4885"/>
    </location>
</feature>
<feature type="compositionally biased region" description="Basic and acidic residues" evidence="2">
    <location>
        <begin position="1749"/>
        <end position="1763"/>
    </location>
</feature>
<feature type="compositionally biased region" description="Polar residues" evidence="2">
    <location>
        <begin position="653"/>
        <end position="664"/>
    </location>
</feature>
<feature type="region of interest" description="Disordered" evidence="2">
    <location>
        <begin position="5898"/>
        <end position="5930"/>
    </location>
</feature>
<feature type="region of interest" description="Disordered" evidence="2">
    <location>
        <begin position="5814"/>
        <end position="5868"/>
    </location>
</feature>
<feature type="compositionally biased region" description="Basic and acidic residues" evidence="2">
    <location>
        <begin position="6133"/>
        <end position="6146"/>
    </location>
</feature>
<feature type="compositionally biased region" description="Basic and acidic residues" evidence="2">
    <location>
        <begin position="2459"/>
        <end position="2482"/>
    </location>
</feature>
<feature type="compositionally biased region" description="Acidic residues" evidence="2">
    <location>
        <begin position="2945"/>
        <end position="2955"/>
    </location>
</feature>
<feature type="compositionally biased region" description="Basic and acidic residues" evidence="2">
    <location>
        <begin position="5751"/>
        <end position="5781"/>
    </location>
</feature>
<feature type="compositionally biased region" description="Basic and acidic residues" evidence="2">
    <location>
        <begin position="3511"/>
        <end position="3531"/>
    </location>
</feature>
<protein>
    <recommendedName>
        <fullName evidence="5">Titin-like</fullName>
    </recommendedName>
</protein>
<feature type="compositionally biased region" description="Polar residues" evidence="2">
    <location>
        <begin position="5650"/>
        <end position="5674"/>
    </location>
</feature>
<feature type="compositionally biased region" description="Basic and acidic residues" evidence="2">
    <location>
        <begin position="4360"/>
        <end position="4388"/>
    </location>
</feature>
<feature type="compositionally biased region" description="Basic and acidic residues" evidence="2">
    <location>
        <begin position="6183"/>
        <end position="6194"/>
    </location>
</feature>
<feature type="compositionally biased region" description="Basic and acidic residues" evidence="2">
    <location>
        <begin position="1842"/>
        <end position="1851"/>
    </location>
</feature>
<feature type="region of interest" description="Disordered" evidence="2">
    <location>
        <begin position="4650"/>
        <end position="4805"/>
    </location>
</feature>
<feature type="compositionally biased region" description="Basic and acidic residues" evidence="2">
    <location>
        <begin position="4592"/>
        <end position="4617"/>
    </location>
</feature>
<organism evidence="3 4">
    <name type="scientific">Hibiscus sabdariffa</name>
    <name type="common">roselle</name>
    <dbReference type="NCBI Taxonomy" id="183260"/>
    <lineage>
        <taxon>Eukaryota</taxon>
        <taxon>Viridiplantae</taxon>
        <taxon>Streptophyta</taxon>
        <taxon>Embryophyta</taxon>
        <taxon>Tracheophyta</taxon>
        <taxon>Spermatophyta</taxon>
        <taxon>Magnoliopsida</taxon>
        <taxon>eudicotyledons</taxon>
        <taxon>Gunneridae</taxon>
        <taxon>Pentapetalae</taxon>
        <taxon>rosids</taxon>
        <taxon>malvids</taxon>
        <taxon>Malvales</taxon>
        <taxon>Malvaceae</taxon>
        <taxon>Malvoideae</taxon>
        <taxon>Hibiscus</taxon>
    </lineage>
</organism>
<feature type="compositionally biased region" description="Basic and acidic residues" evidence="2">
    <location>
        <begin position="4003"/>
        <end position="4039"/>
    </location>
</feature>
<feature type="region of interest" description="Disordered" evidence="2">
    <location>
        <begin position="6174"/>
        <end position="6432"/>
    </location>
</feature>
<feature type="compositionally biased region" description="Acidic residues" evidence="2">
    <location>
        <begin position="3658"/>
        <end position="3667"/>
    </location>
</feature>
<feature type="region of interest" description="Disordered" evidence="2">
    <location>
        <begin position="463"/>
        <end position="688"/>
    </location>
</feature>
<feature type="region of interest" description="Disordered" evidence="2">
    <location>
        <begin position="4158"/>
        <end position="4183"/>
    </location>
</feature>
<feature type="compositionally biased region" description="Basic and acidic residues" evidence="2">
    <location>
        <begin position="3759"/>
        <end position="3774"/>
    </location>
</feature>
<accession>A0ABR2TLK5</accession>
<feature type="compositionally biased region" description="Low complexity" evidence="2">
    <location>
        <begin position="544"/>
        <end position="558"/>
    </location>
</feature>
<feature type="region of interest" description="Disordered" evidence="2">
    <location>
        <begin position="3560"/>
        <end position="3894"/>
    </location>
</feature>
<feature type="region of interest" description="Disordered" evidence="2">
    <location>
        <begin position="3931"/>
        <end position="4039"/>
    </location>
</feature>
<feature type="compositionally biased region" description="Polar residues" evidence="2">
    <location>
        <begin position="5969"/>
        <end position="5978"/>
    </location>
</feature>
<feature type="region of interest" description="Disordered" evidence="2">
    <location>
        <begin position="2101"/>
        <end position="2157"/>
    </location>
</feature>
<feature type="compositionally biased region" description="Basic and acidic residues" evidence="2">
    <location>
        <begin position="290"/>
        <end position="307"/>
    </location>
</feature>
<feature type="compositionally biased region" description="Acidic residues" evidence="2">
    <location>
        <begin position="320"/>
        <end position="332"/>
    </location>
</feature>
<feature type="region of interest" description="Disordered" evidence="2">
    <location>
        <begin position="2402"/>
        <end position="2432"/>
    </location>
</feature>
<feature type="compositionally biased region" description="Basic and acidic residues" evidence="2">
    <location>
        <begin position="4744"/>
        <end position="4791"/>
    </location>
</feature>
<feature type="compositionally biased region" description="Acidic residues" evidence="2">
    <location>
        <begin position="3983"/>
        <end position="4002"/>
    </location>
</feature>
<feature type="region of interest" description="Disordered" evidence="2">
    <location>
        <begin position="3228"/>
        <end position="3292"/>
    </location>
</feature>
<feature type="compositionally biased region" description="Basic and acidic residues" evidence="2">
    <location>
        <begin position="1378"/>
        <end position="1399"/>
    </location>
</feature>
<feature type="compositionally biased region" description="Low complexity" evidence="2">
    <location>
        <begin position="1010"/>
        <end position="1021"/>
    </location>
</feature>